<dbReference type="SMART" id="SM00460">
    <property type="entry name" value="TGc"/>
    <property type="match status" value="1"/>
</dbReference>
<dbReference type="Gene3D" id="3.10.620.30">
    <property type="match status" value="1"/>
</dbReference>
<reference evidence="2 3" key="1">
    <citation type="submission" date="2021-11" db="EMBL/GenBank/DDBJ databases">
        <title>Draft genome sequence of Paenibacillus profundus YoMME, a new Gram-positive bacteria with exoelectrogenic properties.</title>
        <authorList>
            <person name="Hubenova Y."/>
            <person name="Hubenova E."/>
            <person name="Manasiev Y."/>
            <person name="Peykov S."/>
            <person name="Mitov M."/>
        </authorList>
    </citation>
    <scope>NUCLEOTIDE SEQUENCE [LARGE SCALE GENOMIC DNA]</scope>
    <source>
        <strain evidence="2 3">YoMME</strain>
    </source>
</reference>
<gene>
    <name evidence="2" type="ORF">LQV63_03930</name>
</gene>
<accession>A0ABS8YB68</accession>
<evidence type="ECO:0000313" key="3">
    <source>
        <dbReference type="Proteomes" id="UP001199916"/>
    </source>
</evidence>
<dbReference type="Pfam" id="PF01841">
    <property type="entry name" value="Transglut_core"/>
    <property type="match status" value="2"/>
</dbReference>
<comment type="caution">
    <text evidence="2">The sequence shown here is derived from an EMBL/GenBank/DDBJ whole genome shotgun (WGS) entry which is preliminary data.</text>
</comment>
<dbReference type="Proteomes" id="UP001199916">
    <property type="component" value="Unassembled WGS sequence"/>
</dbReference>
<evidence type="ECO:0000313" key="2">
    <source>
        <dbReference type="EMBL" id="MCE5168464.1"/>
    </source>
</evidence>
<name>A0ABS8YB68_9BACL</name>
<dbReference type="InterPro" id="IPR002931">
    <property type="entry name" value="Transglutaminase-like"/>
</dbReference>
<sequence length="860" mass="98275">MMTSTIDEQLLQHIEEKFQYKRNLAKHRERELFGVFEQALTDEECVLLKFLYAYMPLHDLADYDGEFFLAHVRRTLQTRELVPWGSRIPDYMFMNFVLPYRVNNENIDGNREVIFHELYGRVKDKSMKDAILETNYWCHEKATYVGTDQRTVSPLTLMRTALGRCGEQSTLAVAALRSMGIPARQCYTPRWAHCDSNHAWVEAWADGEWYFLGACEPEGRLNEGWFKAPSRRAMLVNTRVSADYNGPEETCSNHPWYTEINLLGNYAPHKTITIKVVNEKGKPTPAEVHFQMYNFAEFYSVSTLPTDENGVVKFTTGYGDLLIHVRNDQGYSYRKISVGEADVFEVAIESNLDHAGALDWDMVPPPEIPDKSDDMMTDEERHSNDNRVQHGTATRAAFVDTFWNAEQAEALAQELGLPAERVWKILQTARGNCPEIASFLQEQTPRHGEWALKLLESLREKDLQDTMVPSLVDHLEGALPYRDRAMEESLFVPYVLCPRVHFEMIAPYRTFFQQEISDADKVLYTEKPQALAERLAQEIKIVNDLDRYTGMAAPEGTFALKCADRLSRDICFVAMARSLGIPARLEPLNALPQYWQAGEWHDASFHTERQEAGAAPVEAAGGCIQFSRSDNEGEQEAAYYQNFTIARLENGVYRTLTFPFGEKDVYDKPIEVMSGEYRLTTGTRLSDGTVLVRLSCFTVPVEDVALVPIVFRKEEVHVPVLGTVTEEQWRVITEAAALEIPQQGLVLAWLDPEREPSKHIARELRELKSELDEWGGRIALMVEEQRNRGEFNMEGLPIRTSYDEDAEGACLQAIQPSITEWNGQEYPLVLIVDQQYRIRYQSQGYKLGIGADIVKTVKNM</sequence>
<feature type="domain" description="Transglutaminase-like" evidence="1">
    <location>
        <begin position="157"/>
        <end position="216"/>
    </location>
</feature>
<dbReference type="PANTHER" id="PTHR35532">
    <property type="entry name" value="SIMILAR TO POLYHYDROXYALKANOATE DEPOLYMERASE"/>
    <property type="match status" value="1"/>
</dbReference>
<dbReference type="PANTHER" id="PTHR35532:SF5">
    <property type="entry name" value="CARBOHYDRATE-BINDING DOMAIN-CONTAINING PROTEIN"/>
    <property type="match status" value="1"/>
</dbReference>
<dbReference type="Gene3D" id="2.60.40.1120">
    <property type="entry name" value="Carboxypeptidase-like, regulatory domain"/>
    <property type="match status" value="1"/>
</dbReference>
<evidence type="ECO:0000259" key="1">
    <source>
        <dbReference type="SMART" id="SM00460"/>
    </source>
</evidence>
<keyword evidence="3" id="KW-1185">Reference proteome</keyword>
<dbReference type="SUPFAM" id="SSF54001">
    <property type="entry name" value="Cysteine proteinases"/>
    <property type="match status" value="1"/>
</dbReference>
<dbReference type="RefSeq" id="WP_233695716.1">
    <property type="nucleotide sequence ID" value="NZ_JAJNBZ010000002.1"/>
</dbReference>
<proteinExistence type="predicted"/>
<dbReference type="InterPro" id="IPR038765">
    <property type="entry name" value="Papain-like_cys_pep_sf"/>
</dbReference>
<dbReference type="EMBL" id="JAJNBZ010000002">
    <property type="protein sequence ID" value="MCE5168464.1"/>
    <property type="molecule type" value="Genomic_DNA"/>
</dbReference>
<protein>
    <submittedName>
        <fullName evidence="2">Transglutaminase domain-containing protein</fullName>
    </submittedName>
</protein>
<organism evidence="2 3">
    <name type="scientific">Paenibacillus profundus</name>
    <dbReference type="NCBI Taxonomy" id="1173085"/>
    <lineage>
        <taxon>Bacteria</taxon>
        <taxon>Bacillati</taxon>
        <taxon>Bacillota</taxon>
        <taxon>Bacilli</taxon>
        <taxon>Bacillales</taxon>
        <taxon>Paenibacillaceae</taxon>
        <taxon>Paenibacillus</taxon>
    </lineage>
</organism>